<organism evidence="2 3">
    <name type="scientific">Kitasatospora setae (strain ATCC 33774 / DSM 43861 / JCM 3304 / KCC A-0304 / NBRC 14216 / KM-6054)</name>
    <name type="common">Streptomyces setae</name>
    <dbReference type="NCBI Taxonomy" id="452652"/>
    <lineage>
        <taxon>Bacteria</taxon>
        <taxon>Bacillati</taxon>
        <taxon>Actinomycetota</taxon>
        <taxon>Actinomycetes</taxon>
        <taxon>Kitasatosporales</taxon>
        <taxon>Streptomycetaceae</taxon>
        <taxon>Kitasatospora</taxon>
    </lineage>
</organism>
<dbReference type="eggNOG" id="ENOG5031YYJ">
    <property type="taxonomic scope" value="Bacteria"/>
</dbReference>
<evidence type="ECO:0000313" key="3">
    <source>
        <dbReference type="Proteomes" id="UP000007076"/>
    </source>
</evidence>
<reference evidence="2 3" key="1">
    <citation type="journal article" date="2010" name="DNA Res.">
        <title>Genome sequence of Kitasatospora setae NBRC 14216T: an evolutionary snapshot of the family Streptomycetaceae.</title>
        <authorList>
            <person name="Ichikawa N."/>
            <person name="Oguchi A."/>
            <person name="Ikeda H."/>
            <person name="Ishikawa J."/>
            <person name="Kitani S."/>
            <person name="Watanabe Y."/>
            <person name="Nakamura S."/>
            <person name="Katano Y."/>
            <person name="Kishi E."/>
            <person name="Sasagawa M."/>
            <person name="Ankai A."/>
            <person name="Fukui S."/>
            <person name="Hashimoto Y."/>
            <person name="Kamata S."/>
            <person name="Otoguro M."/>
            <person name="Tanikawa S."/>
            <person name="Nihira T."/>
            <person name="Horinouchi S."/>
            <person name="Ohnishi Y."/>
            <person name="Hayakawa M."/>
            <person name="Kuzuyama T."/>
            <person name="Arisawa A."/>
            <person name="Nomoto F."/>
            <person name="Miura H."/>
            <person name="Takahashi Y."/>
            <person name="Fujita N."/>
        </authorList>
    </citation>
    <scope>NUCLEOTIDE SEQUENCE [LARGE SCALE GENOMIC DNA]</scope>
    <source>
        <strain evidence="3">ATCC 33774 / DSM 43861 / JCM 3304 / KCC A-0304 / NBRC 14216 / KM-6054</strain>
    </source>
</reference>
<sequence length="104" mass="11210">MSSLIGKSVARKSVPVTAEDTRAVERLREPAGAYRAAIAEILGVELSANPSEAEVLQALIEAGRIAVEEKVMTSGYTALAAARGDEDREHDRAMRNRRRGSSED</sequence>
<proteinExistence type="predicted"/>
<feature type="compositionally biased region" description="Basic and acidic residues" evidence="1">
    <location>
        <begin position="83"/>
        <end position="104"/>
    </location>
</feature>
<dbReference type="EMBL" id="AP010968">
    <property type="protein sequence ID" value="BAJ30645.1"/>
    <property type="molecule type" value="Genomic_DNA"/>
</dbReference>
<dbReference type="Proteomes" id="UP000007076">
    <property type="component" value="Chromosome"/>
</dbReference>
<dbReference type="RefSeq" id="WP_014137944.1">
    <property type="nucleotide sequence ID" value="NC_016109.1"/>
</dbReference>
<evidence type="ECO:0000256" key="1">
    <source>
        <dbReference type="SAM" id="MobiDB-lite"/>
    </source>
</evidence>
<keyword evidence="3" id="KW-1185">Reference proteome</keyword>
<name>E4NGL5_KITSK</name>
<dbReference type="HOGENOM" id="CLU_2246370_0_0_11"/>
<dbReference type="AlphaFoldDB" id="E4NGL5"/>
<dbReference type="STRING" id="452652.KSE_48670"/>
<accession>E4NGL5</accession>
<protein>
    <submittedName>
        <fullName evidence="2">Uncharacterized protein</fullName>
    </submittedName>
</protein>
<evidence type="ECO:0000313" key="2">
    <source>
        <dbReference type="EMBL" id="BAJ30645.1"/>
    </source>
</evidence>
<gene>
    <name evidence="2" type="ordered locus">KSE_48670</name>
</gene>
<feature type="region of interest" description="Disordered" evidence="1">
    <location>
        <begin position="82"/>
        <end position="104"/>
    </location>
</feature>
<dbReference type="KEGG" id="ksk:KSE_48670"/>